<organism evidence="5 6">
    <name type="scientific">Candidatus Sungiibacteriota bacterium</name>
    <dbReference type="NCBI Taxonomy" id="2750080"/>
    <lineage>
        <taxon>Bacteria</taxon>
        <taxon>Candidatus Sungiibacteriota</taxon>
    </lineage>
</organism>
<dbReference type="GO" id="GO:0043590">
    <property type="term" value="C:bacterial nucleoid"/>
    <property type="evidence" value="ECO:0007669"/>
    <property type="project" value="TreeGrafter"/>
</dbReference>
<dbReference type="EMBL" id="JACQCR010000057">
    <property type="protein sequence ID" value="MBI3631166.1"/>
    <property type="molecule type" value="Genomic_DNA"/>
</dbReference>
<dbReference type="SUPFAM" id="SSF50249">
    <property type="entry name" value="Nucleic acid-binding proteins"/>
    <property type="match status" value="1"/>
</dbReference>
<evidence type="ECO:0000256" key="1">
    <source>
        <dbReference type="ARBA" id="ARBA00022763"/>
    </source>
</evidence>
<name>A0A932VSG8_9BACT</name>
<dbReference type="NCBIfam" id="TIGR00613">
    <property type="entry name" value="reco"/>
    <property type="match status" value="1"/>
</dbReference>
<evidence type="ECO:0000313" key="6">
    <source>
        <dbReference type="Proteomes" id="UP000753196"/>
    </source>
</evidence>
<dbReference type="Gene3D" id="2.40.50.140">
    <property type="entry name" value="Nucleic acid-binding proteins"/>
    <property type="match status" value="1"/>
</dbReference>
<dbReference type="InterPro" id="IPR003717">
    <property type="entry name" value="RecO"/>
</dbReference>
<keyword evidence="2" id="KW-0233">DNA recombination</keyword>
<protein>
    <submittedName>
        <fullName evidence="5">DNA repair protein RecO</fullName>
    </submittedName>
</protein>
<evidence type="ECO:0000256" key="2">
    <source>
        <dbReference type="ARBA" id="ARBA00023172"/>
    </source>
</evidence>
<gene>
    <name evidence="5" type="primary">recO</name>
    <name evidence="5" type="ORF">HY221_02410</name>
</gene>
<dbReference type="SUPFAM" id="SSF57863">
    <property type="entry name" value="ArfGap/RecO-like zinc finger"/>
    <property type="match status" value="1"/>
</dbReference>
<dbReference type="Pfam" id="PF02565">
    <property type="entry name" value="RecO_C"/>
    <property type="match status" value="1"/>
</dbReference>
<dbReference type="AlphaFoldDB" id="A0A932VSG8"/>
<dbReference type="GO" id="GO:0006310">
    <property type="term" value="P:DNA recombination"/>
    <property type="evidence" value="ECO:0007669"/>
    <property type="project" value="UniProtKB-KW"/>
</dbReference>
<dbReference type="PANTHER" id="PTHR33991:SF1">
    <property type="entry name" value="DNA REPAIR PROTEIN RECO"/>
    <property type="match status" value="1"/>
</dbReference>
<keyword evidence="1" id="KW-0227">DNA damage</keyword>
<keyword evidence="3" id="KW-0234">DNA repair</keyword>
<feature type="domain" description="DNA replication/recombination mediator RecO N-terminal" evidence="4">
    <location>
        <begin position="2"/>
        <end position="73"/>
    </location>
</feature>
<accession>A0A932VSG8</accession>
<dbReference type="InterPro" id="IPR012340">
    <property type="entry name" value="NA-bd_OB-fold"/>
</dbReference>
<evidence type="ECO:0000313" key="5">
    <source>
        <dbReference type="EMBL" id="MBI3631166.1"/>
    </source>
</evidence>
<dbReference type="GO" id="GO:0006302">
    <property type="term" value="P:double-strand break repair"/>
    <property type="evidence" value="ECO:0007669"/>
    <property type="project" value="TreeGrafter"/>
</dbReference>
<dbReference type="InterPro" id="IPR037278">
    <property type="entry name" value="ARFGAP/RecO"/>
</dbReference>
<proteinExistence type="predicted"/>
<sequence length="168" mass="18859">MYATDAIVLKKLDVGEADVLYMLYARDYGKMRAVAPGIRKSEAKLRGHLEPLSLSRIRFVNGKQREKLIGARLLNFWSGFRADRARLAVAHYVAARIDQECMEGEQDQALWNLLCAHLAFLDAADTEVNLSAFVSRFEDQLSEVLGYGPGGAERPERAIIGAWANWMN</sequence>
<dbReference type="Pfam" id="PF11967">
    <property type="entry name" value="RecO_N"/>
    <property type="match status" value="1"/>
</dbReference>
<dbReference type="Proteomes" id="UP000753196">
    <property type="component" value="Unassembled WGS sequence"/>
</dbReference>
<reference evidence="5" key="1">
    <citation type="submission" date="2020-07" db="EMBL/GenBank/DDBJ databases">
        <title>Huge and variable diversity of episymbiotic CPR bacteria and DPANN archaea in groundwater ecosystems.</title>
        <authorList>
            <person name="He C.Y."/>
            <person name="Keren R."/>
            <person name="Whittaker M."/>
            <person name="Farag I.F."/>
            <person name="Doudna J."/>
            <person name="Cate J.H.D."/>
            <person name="Banfield J.F."/>
        </authorList>
    </citation>
    <scope>NUCLEOTIDE SEQUENCE</scope>
    <source>
        <strain evidence="5">NC_groundwater_973_Pr1_S-0.2um_54_13</strain>
    </source>
</reference>
<evidence type="ECO:0000256" key="3">
    <source>
        <dbReference type="ARBA" id="ARBA00023204"/>
    </source>
</evidence>
<dbReference type="PANTHER" id="PTHR33991">
    <property type="entry name" value="DNA REPAIR PROTEIN RECO"/>
    <property type="match status" value="1"/>
</dbReference>
<dbReference type="InterPro" id="IPR022572">
    <property type="entry name" value="DNA_rep/recomb_RecO_N"/>
</dbReference>
<comment type="caution">
    <text evidence="5">The sequence shown here is derived from an EMBL/GenBank/DDBJ whole genome shotgun (WGS) entry which is preliminary data.</text>
</comment>
<evidence type="ECO:0000259" key="4">
    <source>
        <dbReference type="Pfam" id="PF11967"/>
    </source>
</evidence>